<dbReference type="GO" id="GO:0008483">
    <property type="term" value="F:transaminase activity"/>
    <property type="evidence" value="ECO:0007669"/>
    <property type="project" value="UniProtKB-KW"/>
</dbReference>
<dbReference type="EMBL" id="BSNF01000008">
    <property type="protein sequence ID" value="GLQ07391.1"/>
    <property type="molecule type" value="Genomic_DNA"/>
</dbReference>
<evidence type="ECO:0000256" key="2">
    <source>
        <dbReference type="ARBA" id="ARBA00009236"/>
    </source>
</evidence>
<dbReference type="InterPro" id="IPR015421">
    <property type="entry name" value="PyrdxlP-dep_Trfase_major"/>
</dbReference>
<dbReference type="SUPFAM" id="SSF53383">
    <property type="entry name" value="PLP-dependent transferases"/>
    <property type="match status" value="1"/>
</dbReference>
<evidence type="ECO:0000313" key="6">
    <source>
        <dbReference type="Proteomes" id="UP001161409"/>
    </source>
</evidence>
<dbReference type="RefSeq" id="WP_169561467.1">
    <property type="nucleotide sequence ID" value="NZ_BSNF01000008.1"/>
</dbReference>
<organism evidence="5 6">
    <name type="scientific">Sneathiella chinensis</name>
    <dbReference type="NCBI Taxonomy" id="349750"/>
    <lineage>
        <taxon>Bacteria</taxon>
        <taxon>Pseudomonadati</taxon>
        <taxon>Pseudomonadota</taxon>
        <taxon>Alphaproteobacteria</taxon>
        <taxon>Sneathiellales</taxon>
        <taxon>Sneathiellaceae</taxon>
        <taxon>Sneathiella</taxon>
    </lineage>
</organism>
<keyword evidence="5" id="KW-0032">Aminotransferase</keyword>
<dbReference type="PIRSF" id="PIRSF000524">
    <property type="entry name" value="SPT"/>
    <property type="match status" value="1"/>
</dbReference>
<proteinExistence type="inferred from homology"/>
<dbReference type="Proteomes" id="UP001161409">
    <property type="component" value="Unassembled WGS sequence"/>
</dbReference>
<evidence type="ECO:0000313" key="5">
    <source>
        <dbReference type="EMBL" id="GLQ07391.1"/>
    </source>
</evidence>
<reference evidence="5" key="2">
    <citation type="submission" date="2023-01" db="EMBL/GenBank/DDBJ databases">
        <title>Draft genome sequence of Sneathiella chinensis strain NBRC 103408.</title>
        <authorList>
            <person name="Sun Q."/>
            <person name="Mori K."/>
        </authorList>
    </citation>
    <scope>NUCLEOTIDE SEQUENCE</scope>
    <source>
        <strain evidence="5">NBRC 103408</strain>
    </source>
</reference>
<dbReference type="PANTHER" id="PTHR21152">
    <property type="entry name" value="AMINOTRANSFERASE CLASS V"/>
    <property type="match status" value="1"/>
</dbReference>
<dbReference type="PANTHER" id="PTHR21152:SF40">
    <property type="entry name" value="ALANINE--GLYOXYLATE AMINOTRANSFERASE"/>
    <property type="match status" value="1"/>
</dbReference>
<evidence type="ECO:0000259" key="4">
    <source>
        <dbReference type="Pfam" id="PF00266"/>
    </source>
</evidence>
<keyword evidence="3" id="KW-0663">Pyridoxal phosphate</keyword>
<comment type="caution">
    <text evidence="5">The sequence shown here is derived from an EMBL/GenBank/DDBJ whole genome shotgun (WGS) entry which is preliminary data.</text>
</comment>
<reference evidence="5" key="1">
    <citation type="journal article" date="2014" name="Int. J. Syst. Evol. Microbiol.">
        <title>Complete genome of a new Firmicutes species belonging to the dominant human colonic microbiota ('Ruminococcus bicirculans') reveals two chromosomes and a selective capacity to utilize plant glucans.</title>
        <authorList>
            <consortium name="NISC Comparative Sequencing Program"/>
            <person name="Wegmann U."/>
            <person name="Louis P."/>
            <person name="Goesmann A."/>
            <person name="Henrissat B."/>
            <person name="Duncan S.H."/>
            <person name="Flint H.J."/>
        </authorList>
    </citation>
    <scope>NUCLEOTIDE SEQUENCE</scope>
    <source>
        <strain evidence="5">NBRC 103408</strain>
    </source>
</reference>
<dbReference type="InterPro" id="IPR015424">
    <property type="entry name" value="PyrdxlP-dep_Trfase"/>
</dbReference>
<protein>
    <submittedName>
        <fullName evidence="5">Class V aminotransferase</fullName>
    </submittedName>
</protein>
<keyword evidence="6" id="KW-1185">Reference proteome</keyword>
<dbReference type="Pfam" id="PF00266">
    <property type="entry name" value="Aminotran_5"/>
    <property type="match status" value="1"/>
</dbReference>
<evidence type="ECO:0000256" key="3">
    <source>
        <dbReference type="ARBA" id="ARBA00022898"/>
    </source>
</evidence>
<evidence type="ECO:0000256" key="1">
    <source>
        <dbReference type="ARBA" id="ARBA00001933"/>
    </source>
</evidence>
<dbReference type="Gene3D" id="3.40.640.10">
    <property type="entry name" value="Type I PLP-dependent aspartate aminotransferase-like (Major domain)"/>
    <property type="match status" value="1"/>
</dbReference>
<dbReference type="Gene3D" id="3.90.1150.10">
    <property type="entry name" value="Aspartate Aminotransferase, domain 1"/>
    <property type="match status" value="1"/>
</dbReference>
<keyword evidence="5" id="KW-0808">Transferase</keyword>
<feature type="domain" description="Aminotransferase class V" evidence="4">
    <location>
        <begin position="22"/>
        <end position="333"/>
    </location>
</feature>
<accession>A0ABQ5UA34</accession>
<sequence>MGGLLPDVDPDGLMEFSVVFTDRSLNHMSKSFQGVMNDISSSLKTVYNAASVAVVPGGGTYAMEAVARQFAGGKKTLVIRNGWFSYRWTQIFDACNIPASSTVLKARPVNDGRQAAFAPPPVEEVVETIRREKPDVVFAPHVETASGIILPDDYLKAVAEAIHEVGGLFVLDCIASGTVWVDMKAVGIDILISAPQKGWSASPCCGLVMLGDEARTRLDGTTSSSFACDLKKWVEIMEAYENGGYAYHATLPTDALASFRDTVKETEQYGFDKVMQEQWELGRKARALMAEKQFRSVAAPGFEAPGVAVFYTDDSQVHNGKKFADIGVQIAAGVPLQCDEPDDYQTFRLGLFGLDKLHNMDRTLSHLNKALGDIL</sequence>
<comment type="similarity">
    <text evidence="2">Belongs to the class-V pyridoxal-phosphate-dependent aminotransferase family.</text>
</comment>
<gene>
    <name evidence="5" type="ORF">GCM10007924_26120</name>
</gene>
<dbReference type="InterPro" id="IPR015422">
    <property type="entry name" value="PyrdxlP-dep_Trfase_small"/>
</dbReference>
<name>A0ABQ5UA34_9PROT</name>
<comment type="cofactor">
    <cofactor evidence="1">
        <name>pyridoxal 5'-phosphate</name>
        <dbReference type="ChEBI" id="CHEBI:597326"/>
    </cofactor>
</comment>
<dbReference type="InterPro" id="IPR024169">
    <property type="entry name" value="SP_NH2Trfase/AEP_transaminase"/>
</dbReference>
<dbReference type="InterPro" id="IPR000192">
    <property type="entry name" value="Aminotrans_V_dom"/>
</dbReference>